<dbReference type="AlphaFoldDB" id="A0A1H7T1K2"/>
<feature type="domain" description="Epoxide hydrolase N-terminal" evidence="5">
    <location>
        <begin position="52"/>
        <end position="157"/>
    </location>
</feature>
<organism evidence="6 7">
    <name type="scientific">Paraburkholderia caballeronis</name>
    <dbReference type="NCBI Taxonomy" id="416943"/>
    <lineage>
        <taxon>Bacteria</taxon>
        <taxon>Pseudomonadati</taxon>
        <taxon>Pseudomonadota</taxon>
        <taxon>Betaproteobacteria</taxon>
        <taxon>Burkholderiales</taxon>
        <taxon>Burkholderiaceae</taxon>
        <taxon>Paraburkholderia</taxon>
    </lineage>
</organism>
<dbReference type="EMBL" id="FOAJ01000013">
    <property type="protein sequence ID" value="SEL77657.1"/>
    <property type="molecule type" value="Genomic_DNA"/>
</dbReference>
<dbReference type="InterPro" id="IPR000639">
    <property type="entry name" value="Epox_hydrolase-like"/>
</dbReference>
<comment type="similarity">
    <text evidence="1">Belongs to the peptidase S33 family.</text>
</comment>
<name>A0A1H7T1K2_9BURK</name>
<protein>
    <submittedName>
        <fullName evidence="6">Tat (Twin-arginine translocation) pathway signal sequence</fullName>
    </submittedName>
</protein>
<proteinExistence type="inferred from homology"/>
<dbReference type="Pfam" id="PF06441">
    <property type="entry name" value="EHN"/>
    <property type="match status" value="1"/>
</dbReference>
<dbReference type="InterPro" id="IPR016292">
    <property type="entry name" value="Epoxide_hydrolase"/>
</dbReference>
<dbReference type="PIRSF" id="PIRSF001112">
    <property type="entry name" value="Epoxide_hydrolase"/>
    <property type="match status" value="1"/>
</dbReference>
<dbReference type="InterPro" id="IPR006311">
    <property type="entry name" value="TAT_signal"/>
</dbReference>
<accession>A0A1H7T1K2</accession>
<dbReference type="GO" id="GO:0097176">
    <property type="term" value="P:epoxide metabolic process"/>
    <property type="evidence" value="ECO:0007669"/>
    <property type="project" value="TreeGrafter"/>
</dbReference>
<evidence type="ECO:0000313" key="6">
    <source>
        <dbReference type="EMBL" id="SEL77657.1"/>
    </source>
</evidence>
<dbReference type="NCBIfam" id="TIGR01409">
    <property type="entry name" value="TAT_signal_seq"/>
    <property type="match status" value="1"/>
</dbReference>
<evidence type="ECO:0000256" key="4">
    <source>
        <dbReference type="PIRSR" id="PIRSR001112-1"/>
    </source>
</evidence>
<gene>
    <name evidence="6" type="ORF">SAMN05192542_113124</name>
</gene>
<keyword evidence="3" id="KW-0378">Hydrolase</keyword>
<sequence>MSIPVENKNPAASTSRRTFLKHTAGASVGLALGGRIAESHAAFSLPPATTEIAPFRIAVPQSDIDALKLRLSSARLPEAATAAGWAQGVPLDKARTLVEYWRDRYDWRKFERKVNAYPQFRTEIDGLGIHFLHVRSPHANALPMIMTHGWPGSIVEFMKVIGPLTNPTAYGSSADDAFHLVIPSQPGFGFSDKPAEEGWDVVRTATAWGTLMQRLGYTRWVAQGGDWGSAVTHALGHVRPAGLQAAHVNWQFVYPEPLPEHPTAAEASAIESVEKFMDDGYGYFKQQGTRPQTIGYALADSPVGLAMYIYEKFQAWTDNHGNPEDALSTEEMLDNISLYWFTNTAASSARIYWENARHGANFNAGRIELPMAATVFPHEIWRAPKHWAQAWWPNLYYWNEVDHGGHFAAFEQPAIFTDELRRAFKTVRG</sequence>
<dbReference type="OrthoDB" id="9780765at2"/>
<evidence type="ECO:0000256" key="3">
    <source>
        <dbReference type="ARBA" id="ARBA00022801"/>
    </source>
</evidence>
<dbReference type="PRINTS" id="PR00412">
    <property type="entry name" value="EPOXHYDRLASE"/>
</dbReference>
<feature type="active site" description="Nucleophile" evidence="4">
    <location>
        <position position="226"/>
    </location>
</feature>
<reference evidence="7" key="1">
    <citation type="submission" date="2016-10" db="EMBL/GenBank/DDBJ databases">
        <authorList>
            <person name="Varghese N."/>
            <person name="Submissions S."/>
        </authorList>
    </citation>
    <scope>NUCLEOTIDE SEQUENCE [LARGE SCALE GENOMIC DNA]</scope>
    <source>
        <strain evidence="7">LMG 26416</strain>
    </source>
</reference>
<dbReference type="GO" id="GO:0004301">
    <property type="term" value="F:epoxide hydrolase activity"/>
    <property type="evidence" value="ECO:0007669"/>
    <property type="project" value="TreeGrafter"/>
</dbReference>
<dbReference type="PANTHER" id="PTHR21661">
    <property type="entry name" value="EPOXIDE HYDROLASE 1-RELATED"/>
    <property type="match status" value="1"/>
</dbReference>
<keyword evidence="7" id="KW-1185">Reference proteome</keyword>
<dbReference type="PANTHER" id="PTHR21661:SF35">
    <property type="entry name" value="EPOXIDE HYDROLASE"/>
    <property type="match status" value="1"/>
</dbReference>
<dbReference type="Gene3D" id="3.40.50.1820">
    <property type="entry name" value="alpha/beta hydrolase"/>
    <property type="match status" value="1"/>
</dbReference>
<dbReference type="SUPFAM" id="SSF53474">
    <property type="entry name" value="alpha/beta-Hydrolases"/>
    <property type="match status" value="1"/>
</dbReference>
<evidence type="ECO:0000256" key="1">
    <source>
        <dbReference type="ARBA" id="ARBA00010088"/>
    </source>
</evidence>
<evidence type="ECO:0000256" key="2">
    <source>
        <dbReference type="ARBA" id="ARBA00022797"/>
    </source>
</evidence>
<dbReference type="InterPro" id="IPR019546">
    <property type="entry name" value="TAT_signal_bac_arc"/>
</dbReference>
<evidence type="ECO:0000259" key="5">
    <source>
        <dbReference type="Pfam" id="PF06441"/>
    </source>
</evidence>
<evidence type="ECO:0000313" key="7">
    <source>
        <dbReference type="Proteomes" id="UP000199120"/>
    </source>
</evidence>
<feature type="active site" description="Proton acceptor" evidence="4">
    <location>
        <position position="406"/>
    </location>
</feature>
<feature type="active site" description="Proton donor" evidence="4">
    <location>
        <position position="352"/>
    </location>
</feature>
<dbReference type="InterPro" id="IPR010497">
    <property type="entry name" value="Epoxide_hydro_N"/>
</dbReference>
<dbReference type="InterPro" id="IPR029058">
    <property type="entry name" value="AB_hydrolase_fold"/>
</dbReference>
<dbReference type="PROSITE" id="PS51318">
    <property type="entry name" value="TAT"/>
    <property type="match status" value="1"/>
</dbReference>
<dbReference type="STRING" id="416943.SAMN05445871_5003"/>
<dbReference type="Proteomes" id="UP000199120">
    <property type="component" value="Unassembled WGS sequence"/>
</dbReference>
<keyword evidence="2" id="KW-0058">Aromatic hydrocarbons catabolism</keyword>
<dbReference type="RefSeq" id="WP_090550161.1">
    <property type="nucleotide sequence ID" value="NZ_FNSR01000002.1"/>
</dbReference>